<dbReference type="PANTHER" id="PTHR35807">
    <property type="entry name" value="TRANSCRIPTIONAL REGULATOR REDD-RELATED"/>
    <property type="match status" value="1"/>
</dbReference>
<dbReference type="SMART" id="SM01043">
    <property type="entry name" value="BTAD"/>
    <property type="match status" value="1"/>
</dbReference>
<dbReference type="SMART" id="SM00028">
    <property type="entry name" value="TPR"/>
    <property type="match status" value="6"/>
</dbReference>
<dbReference type="Pfam" id="PF00486">
    <property type="entry name" value="Trans_reg_C"/>
    <property type="match status" value="1"/>
</dbReference>
<dbReference type="Gene3D" id="1.10.10.10">
    <property type="entry name" value="Winged helix-like DNA-binding domain superfamily/Winged helix DNA-binding domain"/>
    <property type="match status" value="2"/>
</dbReference>
<name>A0ABY5W7T4_9ACTN</name>
<dbReference type="InterPro" id="IPR027417">
    <property type="entry name" value="P-loop_NTPase"/>
</dbReference>
<keyword evidence="2" id="KW-0805">Transcription regulation</keyword>
<dbReference type="InterPro" id="IPR001867">
    <property type="entry name" value="OmpR/PhoB-type_DNA-bd"/>
</dbReference>
<sequence length="993" mass="105443">MEFGLLGPVEVRHTGRLLPSGSGRERLVLATLLVDAGRSIPAELLITRLWDTPPGTAKAQLHNLISGLRRRFRAADPALIETRPAGYVLRLGPHHLDLAEFRGLAGRGRAAAGAGDHTAAAALLDRALSLWRGPALADLAGAHADEIRETLHRERLAAAETKLDAALALGDFDTVLREVAPLVAENPYAERLYRRQMLALAGAGRRAEALAVYRRAYRRLVDDIGVEPGPLLRNAERQILLGRPTGGTAATSAPPVPRQLPRPAALTGRDPLLDEVAGRLDGGASPVILLVGPGGIGKSGLALAAGHRLSPAFPDGQLYADLRGSQDDPADPYRVLERFLRALGVESAGMPRDPEERVTLYRSHLARGRMLVVLDDAADEAQVRPLLPGSGGVLVTSRRQLAALLNADRFAVPALRAEDAIRLLAGGVGDARVAAEPQAAAEIVRLCGGLPLAVCIVAARLALRPDTPLDELRERLAAERGRLDELAVGDLDVRATIALSCEALPADARRLFLRLGVLATADWPEWVAEVLLDAPPERARALLGRLTDVHLVESLGRDGTGQERYRLHELVAEFARERQAAEEPPAERDRALERLLTGWLALASEADELLGDPAGGLGVEVPAPPGSGARAMRAGVLDWFETERAGLVTAVGLAARTGLPGLAGALALSLSGFLGNRSYTDDWEATLHEAIACVRPLGPGPLLVQLLGGLYNCHLQRDEYDPLPAVAAEQLSVARRLGDRELEVRSLRNAGLAEVRVGRFGAAFDRLRQAVEAARDTGVAGSLLRDSLDSLAFAAWEAGDAATAVALLEEALAVDAAPAGSLRTAVLRYHYGLALIEAGRPADAERALTAALRTGQEVGDDLGTAYVEQALADADIRRGRWPEAAARLDRALAGHRKVGQPDGLAETLRAMGDLAAAEGRRAQAVAHLRQALDIWRRIGALPQVARASARLDRISAAAGDEAAALAYRREWRSILAGLDADDAALHLPPFLAG</sequence>
<dbReference type="PRINTS" id="PR00364">
    <property type="entry name" value="DISEASERSIST"/>
</dbReference>
<dbReference type="Proteomes" id="UP001059617">
    <property type="component" value="Chromosome"/>
</dbReference>
<evidence type="ECO:0000259" key="6">
    <source>
        <dbReference type="PROSITE" id="PS51755"/>
    </source>
</evidence>
<dbReference type="Pfam" id="PF03704">
    <property type="entry name" value="BTAD"/>
    <property type="match status" value="1"/>
</dbReference>
<proteinExistence type="inferred from homology"/>
<evidence type="ECO:0000313" key="8">
    <source>
        <dbReference type="Proteomes" id="UP001059617"/>
    </source>
</evidence>
<keyword evidence="4" id="KW-0804">Transcription</keyword>
<dbReference type="PANTHER" id="PTHR35807:SF1">
    <property type="entry name" value="TRANSCRIPTIONAL REGULATOR REDD"/>
    <property type="match status" value="1"/>
</dbReference>
<dbReference type="Pfam" id="PF00931">
    <property type="entry name" value="NB-ARC"/>
    <property type="match status" value="1"/>
</dbReference>
<dbReference type="Pfam" id="PF13424">
    <property type="entry name" value="TPR_12"/>
    <property type="match status" value="1"/>
</dbReference>
<dbReference type="InterPro" id="IPR016032">
    <property type="entry name" value="Sig_transdc_resp-reg_C-effctor"/>
</dbReference>
<dbReference type="Gene3D" id="3.40.50.300">
    <property type="entry name" value="P-loop containing nucleotide triphosphate hydrolases"/>
    <property type="match status" value="1"/>
</dbReference>
<reference evidence="7" key="1">
    <citation type="submission" date="2021-04" db="EMBL/GenBank/DDBJ databases">
        <authorList>
            <person name="Hartkoorn R.C."/>
            <person name="Beaudoing E."/>
            <person name="Hot D."/>
        </authorList>
    </citation>
    <scope>NUCLEOTIDE SEQUENCE</scope>
    <source>
        <strain evidence="7">NRRL B-16292</strain>
    </source>
</reference>
<dbReference type="SUPFAM" id="SSF52540">
    <property type="entry name" value="P-loop containing nucleoside triphosphate hydrolases"/>
    <property type="match status" value="1"/>
</dbReference>
<dbReference type="RefSeq" id="WP_259863230.1">
    <property type="nucleotide sequence ID" value="NZ_CP073720.1"/>
</dbReference>
<dbReference type="InterPro" id="IPR019734">
    <property type="entry name" value="TPR_rpt"/>
</dbReference>
<keyword evidence="3 5" id="KW-0238">DNA-binding</keyword>
<reference evidence="7" key="2">
    <citation type="submission" date="2022-09" db="EMBL/GenBank/DDBJ databases">
        <title>Biosynthetic gene clusters of Dactylosporangioum fulvum.</title>
        <authorList>
            <person name="Caradec T."/>
        </authorList>
    </citation>
    <scope>NUCLEOTIDE SEQUENCE</scope>
    <source>
        <strain evidence="7">NRRL B-16292</strain>
    </source>
</reference>
<dbReference type="InterPro" id="IPR011990">
    <property type="entry name" value="TPR-like_helical_dom_sf"/>
</dbReference>
<dbReference type="SUPFAM" id="SSF46894">
    <property type="entry name" value="C-terminal effector domain of the bipartite response regulators"/>
    <property type="match status" value="1"/>
</dbReference>
<evidence type="ECO:0000256" key="2">
    <source>
        <dbReference type="ARBA" id="ARBA00023015"/>
    </source>
</evidence>
<dbReference type="EMBL" id="CP073720">
    <property type="protein sequence ID" value="UWP85156.1"/>
    <property type="molecule type" value="Genomic_DNA"/>
</dbReference>
<dbReference type="CDD" id="cd15831">
    <property type="entry name" value="BTAD"/>
    <property type="match status" value="1"/>
</dbReference>
<evidence type="ECO:0000256" key="4">
    <source>
        <dbReference type="ARBA" id="ARBA00023163"/>
    </source>
</evidence>
<dbReference type="SUPFAM" id="SSF48452">
    <property type="entry name" value="TPR-like"/>
    <property type="match status" value="3"/>
</dbReference>
<dbReference type="InterPro" id="IPR002182">
    <property type="entry name" value="NB-ARC"/>
</dbReference>
<feature type="DNA-binding region" description="OmpR/PhoB-type" evidence="5">
    <location>
        <begin position="1"/>
        <end position="91"/>
    </location>
</feature>
<dbReference type="InterPro" id="IPR051677">
    <property type="entry name" value="AfsR-DnrI-RedD_regulator"/>
</dbReference>
<keyword evidence="8" id="KW-1185">Reference proteome</keyword>
<evidence type="ECO:0000256" key="3">
    <source>
        <dbReference type="ARBA" id="ARBA00023125"/>
    </source>
</evidence>
<protein>
    <submittedName>
        <fullName evidence="7">Tetratricopeptide repeat protein</fullName>
    </submittedName>
</protein>
<accession>A0ABY5W7T4</accession>
<comment type="similarity">
    <text evidence="1">Belongs to the AfsR/DnrI/RedD regulatory family.</text>
</comment>
<evidence type="ECO:0000256" key="5">
    <source>
        <dbReference type="PROSITE-ProRule" id="PRU01091"/>
    </source>
</evidence>
<feature type="domain" description="OmpR/PhoB-type" evidence="6">
    <location>
        <begin position="1"/>
        <end position="91"/>
    </location>
</feature>
<gene>
    <name evidence="7" type="ORF">Dfulv_13365</name>
</gene>
<dbReference type="PROSITE" id="PS51755">
    <property type="entry name" value="OMPR_PHOB"/>
    <property type="match status" value="1"/>
</dbReference>
<dbReference type="InterPro" id="IPR005158">
    <property type="entry name" value="BTAD"/>
</dbReference>
<dbReference type="SMART" id="SM00862">
    <property type="entry name" value="Trans_reg_C"/>
    <property type="match status" value="1"/>
</dbReference>
<dbReference type="Gene3D" id="1.25.40.10">
    <property type="entry name" value="Tetratricopeptide repeat domain"/>
    <property type="match status" value="3"/>
</dbReference>
<organism evidence="7 8">
    <name type="scientific">Dactylosporangium fulvum</name>
    <dbReference type="NCBI Taxonomy" id="53359"/>
    <lineage>
        <taxon>Bacteria</taxon>
        <taxon>Bacillati</taxon>
        <taxon>Actinomycetota</taxon>
        <taxon>Actinomycetes</taxon>
        <taxon>Micromonosporales</taxon>
        <taxon>Micromonosporaceae</taxon>
        <taxon>Dactylosporangium</taxon>
    </lineage>
</organism>
<dbReference type="InterPro" id="IPR036388">
    <property type="entry name" value="WH-like_DNA-bd_sf"/>
</dbReference>
<evidence type="ECO:0000313" key="7">
    <source>
        <dbReference type="EMBL" id="UWP85156.1"/>
    </source>
</evidence>
<evidence type="ECO:0000256" key="1">
    <source>
        <dbReference type="ARBA" id="ARBA00005820"/>
    </source>
</evidence>